<sequence length="108" mass="11508">MSTLAPNIPLVIQQAGDVSRIQDVTQRTGELQQSAAAAEVQRERQAAARQVQGSPAAQTQNRLRPRQRGENSPDGEGPSGRRRQTSDAQAEPGLDPEREGGGVVDVVV</sequence>
<dbReference type="RefSeq" id="WP_013259126.1">
    <property type="nucleotide sequence ID" value="NC_014365.1"/>
</dbReference>
<dbReference type="EMBL" id="CP002085">
    <property type="protein sequence ID" value="ADK85687.1"/>
    <property type="molecule type" value="Genomic_DNA"/>
</dbReference>
<dbReference type="AlphaFoldDB" id="E1QJE4"/>
<dbReference type="HOGENOM" id="CLU_2192749_0_0_7"/>
<feature type="compositionally biased region" description="Polar residues" evidence="1">
    <location>
        <begin position="53"/>
        <end position="62"/>
    </location>
</feature>
<feature type="region of interest" description="Disordered" evidence="1">
    <location>
        <begin position="33"/>
        <end position="108"/>
    </location>
</feature>
<accession>E1QJE4</accession>
<proteinExistence type="predicted"/>
<name>E1QJE4_DESB2</name>
<organism evidence="2 3">
    <name type="scientific">Desulfarculus baarsii (strain ATCC 33931 / DSM 2075 / LMG 7858 / VKM B-1802 / 2st14)</name>
    <dbReference type="NCBI Taxonomy" id="644282"/>
    <lineage>
        <taxon>Bacteria</taxon>
        <taxon>Pseudomonadati</taxon>
        <taxon>Thermodesulfobacteriota</taxon>
        <taxon>Desulfarculia</taxon>
        <taxon>Desulfarculales</taxon>
        <taxon>Desulfarculaceae</taxon>
        <taxon>Desulfarculus</taxon>
    </lineage>
</organism>
<protein>
    <submittedName>
        <fullName evidence="2">Uncharacterized protein</fullName>
    </submittedName>
</protein>
<evidence type="ECO:0000313" key="3">
    <source>
        <dbReference type="Proteomes" id="UP000009047"/>
    </source>
</evidence>
<evidence type="ECO:0000313" key="2">
    <source>
        <dbReference type="EMBL" id="ADK85687.1"/>
    </source>
</evidence>
<dbReference type="STRING" id="644282.Deba_2325"/>
<dbReference type="Proteomes" id="UP000009047">
    <property type="component" value="Chromosome"/>
</dbReference>
<dbReference type="KEGG" id="dbr:Deba_2325"/>
<keyword evidence="3" id="KW-1185">Reference proteome</keyword>
<evidence type="ECO:0000256" key="1">
    <source>
        <dbReference type="SAM" id="MobiDB-lite"/>
    </source>
</evidence>
<reference evidence="2 3" key="1">
    <citation type="journal article" date="2010" name="Stand. Genomic Sci.">
        <title>Complete genome sequence of Desulfarculus baarsii type strain (2st14).</title>
        <authorList>
            <person name="Sun H."/>
            <person name="Spring S."/>
            <person name="Lapidus A."/>
            <person name="Davenport K."/>
            <person name="Del Rio T.G."/>
            <person name="Tice H."/>
            <person name="Nolan M."/>
            <person name="Copeland A."/>
            <person name="Cheng J.F."/>
            <person name="Lucas S."/>
            <person name="Tapia R."/>
            <person name="Goodwin L."/>
            <person name="Pitluck S."/>
            <person name="Ivanova N."/>
            <person name="Pagani I."/>
            <person name="Mavromatis K."/>
            <person name="Ovchinnikova G."/>
            <person name="Pati A."/>
            <person name="Chen A."/>
            <person name="Palaniappan K."/>
            <person name="Hauser L."/>
            <person name="Chang Y.J."/>
            <person name="Jeffries C.D."/>
            <person name="Detter J.C."/>
            <person name="Han C."/>
            <person name="Rohde M."/>
            <person name="Brambilla E."/>
            <person name="Goker M."/>
            <person name="Woyke T."/>
            <person name="Bristow J."/>
            <person name="Eisen J.A."/>
            <person name="Markowitz V."/>
            <person name="Hugenholtz P."/>
            <person name="Kyrpides N.C."/>
            <person name="Klenk H.P."/>
            <person name="Land M."/>
        </authorList>
    </citation>
    <scope>NUCLEOTIDE SEQUENCE [LARGE SCALE GENOMIC DNA]</scope>
    <source>
        <strain evidence="3">ATCC 33931 / DSM 2075 / LMG 7858 / VKM B-1802 / 2st14</strain>
    </source>
</reference>
<gene>
    <name evidence="2" type="ordered locus">Deba_2325</name>
</gene>